<dbReference type="EMBL" id="NHNI01000001">
    <property type="protein sequence ID" value="OZY87156.1"/>
    <property type="molecule type" value="Genomic_DNA"/>
</dbReference>
<keyword evidence="2" id="KW-1185">Reference proteome</keyword>
<dbReference type="Proteomes" id="UP000216101">
    <property type="component" value="Unassembled WGS sequence"/>
</dbReference>
<dbReference type="RefSeq" id="WP_094984635.1">
    <property type="nucleotide sequence ID" value="NZ_NHNI01000001.1"/>
</dbReference>
<sequence length="218" mass="24203">MNYTTKTLDNNPGSTTERILFRLKSKGPTSTAILAQELDMTAEAGRLQIQKLLAAGLIEGQTESSNGAGRPKQLWRLTSAGYSRFPDSHAQLAVQLIASVNTLFGAQGMEQLIQQRETTMRAAYLEACNPLPGIEQKLIRLAELRENEGYMARVETDGEDWLLIEDHCPICAAATSCQAFCRSELQLFQTILGNAVSVEREEYLLSMGRRCVYRISLL</sequence>
<organism evidence="1 2">
    <name type="scientific">Cellvibrio mixtus</name>
    <dbReference type="NCBI Taxonomy" id="39650"/>
    <lineage>
        <taxon>Bacteria</taxon>
        <taxon>Pseudomonadati</taxon>
        <taxon>Pseudomonadota</taxon>
        <taxon>Gammaproteobacteria</taxon>
        <taxon>Cellvibrionales</taxon>
        <taxon>Cellvibrionaceae</taxon>
        <taxon>Cellvibrio</taxon>
    </lineage>
</organism>
<evidence type="ECO:0000313" key="1">
    <source>
        <dbReference type="EMBL" id="OZY87156.1"/>
    </source>
</evidence>
<reference evidence="2" key="1">
    <citation type="submission" date="2017-05" db="EMBL/GenBank/DDBJ databases">
        <authorList>
            <person name="Barney B.M."/>
        </authorList>
    </citation>
    <scope>NUCLEOTIDE SEQUENCE [LARGE SCALE GENOMIC DNA]</scope>
    <source>
        <strain evidence="2">PSBB022</strain>
    </source>
</reference>
<dbReference type="InterPro" id="IPR036388">
    <property type="entry name" value="WH-like_DNA-bd_sf"/>
</dbReference>
<name>A0A266QBZ3_9GAMM</name>
<accession>A0A266QBZ3</accession>
<evidence type="ECO:0000313" key="2">
    <source>
        <dbReference type="Proteomes" id="UP000216101"/>
    </source>
</evidence>
<dbReference type="SUPFAM" id="SSF46785">
    <property type="entry name" value="Winged helix' DNA-binding domain"/>
    <property type="match status" value="1"/>
</dbReference>
<proteinExistence type="predicted"/>
<dbReference type="Gene3D" id="1.10.10.10">
    <property type="entry name" value="Winged helix-like DNA-binding domain superfamily/Winged helix DNA-binding domain"/>
    <property type="match status" value="1"/>
</dbReference>
<dbReference type="InterPro" id="IPR036390">
    <property type="entry name" value="WH_DNA-bd_sf"/>
</dbReference>
<comment type="caution">
    <text evidence="1">The sequence shown here is derived from an EMBL/GenBank/DDBJ whole genome shotgun (WGS) entry which is preliminary data.</text>
</comment>
<dbReference type="AlphaFoldDB" id="A0A266QBZ3"/>
<protein>
    <submittedName>
        <fullName evidence="1">Transcriptional regulator</fullName>
    </submittedName>
</protein>
<gene>
    <name evidence="1" type="ORF">CBP51_09260</name>
</gene>